<gene>
    <name evidence="2" type="ORF">SMAX5B_015711</name>
</gene>
<accession>A0A2U9CYH8</accession>
<proteinExistence type="predicted"/>
<dbReference type="EMBL" id="CP026264">
    <property type="protein sequence ID" value="AWP21695.1"/>
    <property type="molecule type" value="Genomic_DNA"/>
</dbReference>
<evidence type="ECO:0000313" key="3">
    <source>
        <dbReference type="Proteomes" id="UP000246464"/>
    </source>
</evidence>
<name>A0A2U9CYH8_SCOMX</name>
<dbReference type="Proteomes" id="UP000246464">
    <property type="component" value="Chromosome 22"/>
</dbReference>
<dbReference type="AlphaFoldDB" id="A0A2U9CYH8"/>
<keyword evidence="3" id="KW-1185">Reference proteome</keyword>
<evidence type="ECO:0000313" key="2">
    <source>
        <dbReference type="EMBL" id="AWP21695.1"/>
    </source>
</evidence>
<sequence length="78" mass="8413">MATGACPVWQIGRRVGHQLAAAGLRVFLEHTSACGAAGVGWWNICLRSAGRLDEQTNNPTNQPNERPAHMNVLQEYGG</sequence>
<feature type="region of interest" description="Disordered" evidence="1">
    <location>
        <begin position="53"/>
        <end position="78"/>
    </location>
</feature>
<organism evidence="2 3">
    <name type="scientific">Scophthalmus maximus</name>
    <name type="common">Turbot</name>
    <name type="synonym">Psetta maxima</name>
    <dbReference type="NCBI Taxonomy" id="52904"/>
    <lineage>
        <taxon>Eukaryota</taxon>
        <taxon>Metazoa</taxon>
        <taxon>Chordata</taxon>
        <taxon>Craniata</taxon>
        <taxon>Vertebrata</taxon>
        <taxon>Euteleostomi</taxon>
        <taxon>Actinopterygii</taxon>
        <taxon>Neopterygii</taxon>
        <taxon>Teleostei</taxon>
        <taxon>Neoteleostei</taxon>
        <taxon>Acanthomorphata</taxon>
        <taxon>Carangaria</taxon>
        <taxon>Pleuronectiformes</taxon>
        <taxon>Pleuronectoidei</taxon>
        <taxon>Scophthalmidae</taxon>
        <taxon>Scophthalmus</taxon>
    </lineage>
</organism>
<reference evidence="2 3" key="1">
    <citation type="submission" date="2017-12" db="EMBL/GenBank/DDBJ databases">
        <title>Integrating genomic resources of turbot (Scophthalmus maximus) in depth evaluation of genetic and physical mapping variation across individuals.</title>
        <authorList>
            <person name="Martinez P."/>
        </authorList>
    </citation>
    <scope>NUCLEOTIDE SEQUENCE [LARGE SCALE GENOMIC DNA]</scope>
</reference>
<protein>
    <submittedName>
        <fullName evidence="2">Uncharacterized protein</fullName>
    </submittedName>
</protein>
<evidence type="ECO:0000256" key="1">
    <source>
        <dbReference type="SAM" id="MobiDB-lite"/>
    </source>
</evidence>
<feature type="compositionally biased region" description="Polar residues" evidence="1">
    <location>
        <begin position="55"/>
        <end position="64"/>
    </location>
</feature>